<dbReference type="PANTHER" id="PTHR13789">
    <property type="entry name" value="MONOOXYGENASE"/>
    <property type="match status" value="1"/>
</dbReference>
<dbReference type="AlphaFoldDB" id="A0A132BDK5"/>
<sequence length="440" mass="49251">MGSISTDDKMSIHLIIIGAGLAGLSAAISTKIASPAHQVTILESVKELAEIGAGLQLTPNATRLFKPWGIYDQLVPKATFPQSLTVRRFDGTKILAHEPAFQDQISSRYPAPFWGMHRVDLQRAMAAKCAELGVVLRLNSKVVHVDFVDAEVEIEGGEWVRGDVVLCTDGLWSATRSQFLGMPSPAILTGDLAYRIVINTEDLTGPDAEELKEFILSRQVNFWVGPGTHVVAYTMRAGTVYNIVLLCPDNLPPNVSKTEGDLMEMKDLFVGWDPILRKFLDQVKGVAKWKLMWLDGLDEWCNKDGTFWMAGDCCHPMLPYLAQGANSSLEDGAVLGYLLGKVSKEKKAEQLPKAAKLYQDLRKERGERIQKETFKQRDDFHMPDGERQIKRDELMTGMLGGELRDDVDFPSRWTCPRAQRWLYGYNAYKEAEEGFKAHPF</sequence>
<keyword evidence="4" id="KW-0560">Oxidoreductase</keyword>
<evidence type="ECO:0000256" key="5">
    <source>
        <dbReference type="ARBA" id="ARBA00023033"/>
    </source>
</evidence>
<evidence type="ECO:0000256" key="1">
    <source>
        <dbReference type="ARBA" id="ARBA00007992"/>
    </source>
</evidence>
<dbReference type="KEGG" id="psco:LY89DRAFT_787709"/>
<keyword evidence="8" id="KW-1185">Reference proteome</keyword>
<dbReference type="SUPFAM" id="SSF54373">
    <property type="entry name" value="FAD-linked reductases, C-terminal domain"/>
    <property type="match status" value="1"/>
</dbReference>
<evidence type="ECO:0000256" key="2">
    <source>
        <dbReference type="ARBA" id="ARBA00022630"/>
    </source>
</evidence>
<dbReference type="EMBL" id="KQ947430">
    <property type="protein sequence ID" value="KUJ10059.1"/>
    <property type="molecule type" value="Genomic_DNA"/>
</dbReference>
<evidence type="ECO:0000313" key="8">
    <source>
        <dbReference type="Proteomes" id="UP000070700"/>
    </source>
</evidence>
<comment type="similarity">
    <text evidence="1">Belongs to the paxM FAD-dependent monooxygenase family.</text>
</comment>
<dbReference type="PRINTS" id="PR00420">
    <property type="entry name" value="RNGMNOXGNASE"/>
</dbReference>
<dbReference type="GO" id="GO:0071949">
    <property type="term" value="F:FAD binding"/>
    <property type="evidence" value="ECO:0007669"/>
    <property type="project" value="InterPro"/>
</dbReference>
<name>A0A132BDK5_MOLSC</name>
<feature type="domain" description="FAD-binding" evidence="6">
    <location>
        <begin position="14"/>
        <end position="368"/>
    </location>
</feature>
<dbReference type="FunFam" id="3.50.50.60:FF:000115">
    <property type="entry name" value="Salicylate hydroxylase, putative"/>
    <property type="match status" value="1"/>
</dbReference>
<evidence type="ECO:0000313" key="7">
    <source>
        <dbReference type="EMBL" id="KUJ10059.1"/>
    </source>
</evidence>
<dbReference type="InterPro" id="IPR002938">
    <property type="entry name" value="FAD-bd"/>
</dbReference>
<evidence type="ECO:0000259" key="6">
    <source>
        <dbReference type="Pfam" id="PF01494"/>
    </source>
</evidence>
<dbReference type="Gene3D" id="3.50.50.60">
    <property type="entry name" value="FAD/NAD(P)-binding domain"/>
    <property type="match status" value="1"/>
</dbReference>
<dbReference type="PANTHER" id="PTHR13789:SF238">
    <property type="entry name" value="PUTATIVE (AFU_ORTHOLOGUE AFUA_2G01680)-RELATED"/>
    <property type="match status" value="1"/>
</dbReference>
<reference evidence="7 8" key="1">
    <citation type="submission" date="2015-10" db="EMBL/GenBank/DDBJ databases">
        <title>Full genome of DAOMC 229536 Phialocephala scopiformis, a fungal endophyte of spruce producing the potent anti-insectan compound rugulosin.</title>
        <authorList>
            <consortium name="DOE Joint Genome Institute"/>
            <person name="Walker A.K."/>
            <person name="Frasz S.L."/>
            <person name="Seifert K.A."/>
            <person name="Miller J.D."/>
            <person name="Mondo S.J."/>
            <person name="Labutti K."/>
            <person name="Lipzen A."/>
            <person name="Dockter R."/>
            <person name="Kennedy M."/>
            <person name="Grigoriev I.V."/>
            <person name="Spatafora J.W."/>
        </authorList>
    </citation>
    <scope>NUCLEOTIDE SEQUENCE [LARGE SCALE GENOMIC DNA]</scope>
    <source>
        <strain evidence="7 8">CBS 120377</strain>
    </source>
</reference>
<keyword evidence="2" id="KW-0285">Flavoprotein</keyword>
<dbReference type="OrthoDB" id="16820at2759"/>
<proteinExistence type="inferred from homology"/>
<dbReference type="Proteomes" id="UP000070700">
    <property type="component" value="Unassembled WGS sequence"/>
</dbReference>
<keyword evidence="3" id="KW-0274">FAD</keyword>
<dbReference type="Pfam" id="PF01494">
    <property type="entry name" value="FAD_binding_3"/>
    <property type="match status" value="1"/>
</dbReference>
<organism evidence="7 8">
    <name type="scientific">Mollisia scopiformis</name>
    <name type="common">Conifer needle endophyte fungus</name>
    <name type="synonym">Phialocephala scopiformis</name>
    <dbReference type="NCBI Taxonomy" id="149040"/>
    <lineage>
        <taxon>Eukaryota</taxon>
        <taxon>Fungi</taxon>
        <taxon>Dikarya</taxon>
        <taxon>Ascomycota</taxon>
        <taxon>Pezizomycotina</taxon>
        <taxon>Leotiomycetes</taxon>
        <taxon>Helotiales</taxon>
        <taxon>Mollisiaceae</taxon>
        <taxon>Mollisia</taxon>
    </lineage>
</organism>
<dbReference type="InterPro" id="IPR036188">
    <property type="entry name" value="FAD/NAD-bd_sf"/>
</dbReference>
<accession>A0A132BDK5</accession>
<dbReference type="InterPro" id="IPR050493">
    <property type="entry name" value="FAD-dep_Monooxygenase_BioMet"/>
</dbReference>
<evidence type="ECO:0000256" key="3">
    <source>
        <dbReference type="ARBA" id="ARBA00022827"/>
    </source>
</evidence>
<dbReference type="GeneID" id="28832824"/>
<evidence type="ECO:0000256" key="4">
    <source>
        <dbReference type="ARBA" id="ARBA00023002"/>
    </source>
</evidence>
<dbReference type="SUPFAM" id="SSF51905">
    <property type="entry name" value="FAD/NAD(P)-binding domain"/>
    <property type="match status" value="1"/>
</dbReference>
<keyword evidence="5" id="KW-0503">Monooxygenase</keyword>
<dbReference type="GO" id="GO:0004497">
    <property type="term" value="F:monooxygenase activity"/>
    <property type="evidence" value="ECO:0007669"/>
    <property type="project" value="UniProtKB-KW"/>
</dbReference>
<protein>
    <submittedName>
        <fullName evidence="7">FAD/NAD(P)-binding domain-containing protein</fullName>
    </submittedName>
</protein>
<gene>
    <name evidence="7" type="ORF">LY89DRAFT_787709</name>
</gene>
<dbReference type="RefSeq" id="XP_018064414.1">
    <property type="nucleotide sequence ID" value="XM_018223098.1"/>
</dbReference>
<dbReference type="InParanoid" id="A0A132BDK5"/>